<evidence type="ECO:0000313" key="3">
    <source>
        <dbReference type="EMBL" id="TRX74720.1"/>
    </source>
</evidence>
<accession>A0A553GZ00</accession>
<keyword evidence="4" id="KW-1185">Reference proteome</keyword>
<feature type="chain" id="PRO_5021763583" description="Lipoprotein" evidence="2">
    <location>
        <begin position="24"/>
        <end position="171"/>
    </location>
</feature>
<evidence type="ECO:0000313" key="4">
    <source>
        <dbReference type="Proteomes" id="UP000315235"/>
    </source>
</evidence>
<reference evidence="3 4" key="1">
    <citation type="submission" date="2019-07" db="EMBL/GenBank/DDBJ databases">
        <title>Pseudomonas mangiferae sp. nov., isolated from bark of mango tree in Thailand.</title>
        <authorList>
            <person name="Srisuk N."/>
            <person name="Anurat P."/>
        </authorList>
    </citation>
    <scope>NUCLEOTIDE SEQUENCE [LARGE SCALE GENOMIC DNA]</scope>
    <source>
        <strain evidence="3 4">DMKU_BBB3-04</strain>
    </source>
</reference>
<proteinExistence type="predicted"/>
<gene>
    <name evidence="3" type="ORF">FM069_12000</name>
</gene>
<comment type="caution">
    <text evidence="3">The sequence shown here is derived from an EMBL/GenBank/DDBJ whole genome shotgun (WGS) entry which is preliminary data.</text>
</comment>
<dbReference type="Proteomes" id="UP000315235">
    <property type="component" value="Unassembled WGS sequence"/>
</dbReference>
<feature type="compositionally biased region" description="Basic and acidic residues" evidence="1">
    <location>
        <begin position="150"/>
        <end position="161"/>
    </location>
</feature>
<dbReference type="OrthoDB" id="8685017at2"/>
<protein>
    <recommendedName>
        <fullName evidence="5">Lipoprotein</fullName>
    </recommendedName>
</protein>
<sequence length="171" mass="18451">MILRASLSALLCLLLAACATAPALPARSPALAWPLSLHVQRLDGPAEAGLPEDSLLVIQAEDDALRWSLFDPLGVPLARQRLDQGAWHNDGLLPPNPAARELFAALLFGLVPDDQLDALYPAADWRREADGSRVLQGRWRVTAAGPGRLELRGPAGERYRTEPLANGDDAR</sequence>
<dbReference type="PROSITE" id="PS51257">
    <property type="entry name" value="PROKAR_LIPOPROTEIN"/>
    <property type="match status" value="1"/>
</dbReference>
<evidence type="ECO:0008006" key="5">
    <source>
        <dbReference type="Google" id="ProtNLM"/>
    </source>
</evidence>
<evidence type="ECO:0000256" key="2">
    <source>
        <dbReference type="SAM" id="SignalP"/>
    </source>
</evidence>
<dbReference type="RefSeq" id="WP_143488581.1">
    <property type="nucleotide sequence ID" value="NZ_VJOY01000007.1"/>
</dbReference>
<keyword evidence="2" id="KW-0732">Signal</keyword>
<feature type="signal peptide" evidence="2">
    <location>
        <begin position="1"/>
        <end position="23"/>
    </location>
</feature>
<organism evidence="3 4">
    <name type="scientific">Pseudomonas mangiferae</name>
    <dbReference type="NCBI Taxonomy" id="2593654"/>
    <lineage>
        <taxon>Bacteria</taxon>
        <taxon>Pseudomonadati</taxon>
        <taxon>Pseudomonadota</taxon>
        <taxon>Gammaproteobacteria</taxon>
        <taxon>Pseudomonadales</taxon>
        <taxon>Pseudomonadaceae</taxon>
        <taxon>Pseudomonas</taxon>
    </lineage>
</organism>
<dbReference type="EMBL" id="VJOY01000007">
    <property type="protein sequence ID" value="TRX74720.1"/>
    <property type="molecule type" value="Genomic_DNA"/>
</dbReference>
<dbReference type="AlphaFoldDB" id="A0A553GZ00"/>
<name>A0A553GZ00_9PSED</name>
<feature type="region of interest" description="Disordered" evidence="1">
    <location>
        <begin position="150"/>
        <end position="171"/>
    </location>
</feature>
<evidence type="ECO:0000256" key="1">
    <source>
        <dbReference type="SAM" id="MobiDB-lite"/>
    </source>
</evidence>